<evidence type="ECO:0008006" key="12">
    <source>
        <dbReference type="Google" id="ProtNLM"/>
    </source>
</evidence>
<dbReference type="InterPro" id="IPR009057">
    <property type="entry name" value="Homeodomain-like_sf"/>
</dbReference>
<keyword evidence="10" id="KW-1185">Reference proteome</keyword>
<dbReference type="Pfam" id="PF00157">
    <property type="entry name" value="Pou"/>
    <property type="match status" value="1"/>
</dbReference>
<dbReference type="PRINTS" id="PR00028">
    <property type="entry name" value="POUDOMAIN"/>
</dbReference>
<protein>
    <recommendedName>
        <fullName evidence="12">POU domain protein</fullName>
    </recommendedName>
</protein>
<evidence type="ECO:0000259" key="8">
    <source>
        <dbReference type="PROSITE" id="PS50071"/>
    </source>
</evidence>
<comment type="subcellular location">
    <subcellularLocation>
        <location evidence="1 5 6">Nucleus</location>
    </subcellularLocation>
</comment>
<feature type="domain" description="Homeobox" evidence="8">
    <location>
        <begin position="407"/>
        <end position="467"/>
    </location>
</feature>
<evidence type="ECO:0000256" key="2">
    <source>
        <dbReference type="ARBA" id="ARBA00023125"/>
    </source>
</evidence>
<dbReference type="Gene3D" id="1.10.10.60">
    <property type="entry name" value="Homeodomain-like"/>
    <property type="match status" value="1"/>
</dbReference>
<reference evidence="11" key="2">
    <citation type="submission" date="2023-11" db="UniProtKB">
        <authorList>
            <consortium name="WormBaseParasite"/>
        </authorList>
    </citation>
    <scope>IDENTIFICATION</scope>
</reference>
<keyword evidence="3 5" id="KW-0371">Homeobox</keyword>
<dbReference type="AlphaFoldDB" id="A0AA85J4X7"/>
<keyword evidence="2 5" id="KW-0238">DNA-binding</keyword>
<dbReference type="InterPro" id="IPR050255">
    <property type="entry name" value="POU_domain_TF"/>
</dbReference>
<dbReference type="GO" id="GO:0005634">
    <property type="term" value="C:nucleus"/>
    <property type="evidence" value="ECO:0007669"/>
    <property type="project" value="UniProtKB-SubCell"/>
</dbReference>
<proteinExistence type="predicted"/>
<reference evidence="10" key="1">
    <citation type="submission" date="2022-06" db="EMBL/GenBank/DDBJ databases">
        <authorList>
            <person name="Berger JAMES D."/>
            <person name="Berger JAMES D."/>
        </authorList>
    </citation>
    <scope>NUCLEOTIDE SEQUENCE [LARGE SCALE GENOMIC DNA]</scope>
</reference>
<evidence type="ECO:0000256" key="6">
    <source>
        <dbReference type="RuleBase" id="RU000682"/>
    </source>
</evidence>
<feature type="region of interest" description="Disordered" evidence="7">
    <location>
        <begin position="174"/>
        <end position="201"/>
    </location>
</feature>
<evidence type="ECO:0000256" key="3">
    <source>
        <dbReference type="ARBA" id="ARBA00023155"/>
    </source>
</evidence>
<evidence type="ECO:0000256" key="4">
    <source>
        <dbReference type="ARBA" id="ARBA00023242"/>
    </source>
</evidence>
<dbReference type="PROSITE" id="PS50071">
    <property type="entry name" value="HOMEOBOX_2"/>
    <property type="match status" value="1"/>
</dbReference>
<dbReference type="Proteomes" id="UP000050795">
    <property type="component" value="Unassembled WGS sequence"/>
</dbReference>
<dbReference type="InterPro" id="IPR001356">
    <property type="entry name" value="HD"/>
</dbReference>
<dbReference type="GO" id="GO:0000981">
    <property type="term" value="F:DNA-binding transcription factor activity, RNA polymerase II-specific"/>
    <property type="evidence" value="ECO:0007669"/>
    <property type="project" value="TreeGrafter"/>
</dbReference>
<dbReference type="SUPFAM" id="SSF46689">
    <property type="entry name" value="Homeodomain-like"/>
    <property type="match status" value="1"/>
</dbReference>
<keyword evidence="4 5" id="KW-0539">Nucleus</keyword>
<dbReference type="Gene3D" id="1.10.260.40">
    <property type="entry name" value="lambda repressor-like DNA-binding domains"/>
    <property type="match status" value="1"/>
</dbReference>
<feature type="compositionally biased region" description="Basic and acidic residues" evidence="7">
    <location>
        <begin position="179"/>
        <end position="193"/>
    </location>
</feature>
<evidence type="ECO:0000313" key="10">
    <source>
        <dbReference type="Proteomes" id="UP000050795"/>
    </source>
</evidence>
<dbReference type="Pfam" id="PF00046">
    <property type="entry name" value="Homeodomain"/>
    <property type="match status" value="1"/>
</dbReference>
<dbReference type="InterPro" id="IPR013847">
    <property type="entry name" value="POU"/>
</dbReference>
<evidence type="ECO:0000313" key="11">
    <source>
        <dbReference type="WBParaSite" id="TREG1_144720.1"/>
    </source>
</evidence>
<dbReference type="PANTHER" id="PTHR11636:SF5">
    <property type="entry name" value="POU DOMAIN MOTIF 3, ISOFORM F"/>
    <property type="match status" value="1"/>
</dbReference>
<evidence type="ECO:0000256" key="5">
    <source>
        <dbReference type="PROSITE-ProRule" id="PRU00108"/>
    </source>
</evidence>
<feature type="compositionally biased region" description="Polar residues" evidence="7">
    <location>
        <begin position="380"/>
        <end position="394"/>
    </location>
</feature>
<dbReference type="SUPFAM" id="SSF47413">
    <property type="entry name" value="lambda repressor-like DNA-binding domains"/>
    <property type="match status" value="1"/>
</dbReference>
<dbReference type="PROSITE" id="PS51179">
    <property type="entry name" value="POU_3"/>
    <property type="match status" value="1"/>
</dbReference>
<feature type="DNA-binding region" description="Homeobox" evidence="5">
    <location>
        <begin position="409"/>
        <end position="468"/>
    </location>
</feature>
<evidence type="ECO:0000256" key="7">
    <source>
        <dbReference type="SAM" id="MobiDB-lite"/>
    </source>
</evidence>
<sequence>MALDLSSVNDTSFGDPYSNTMYNSVFLSSDVISFPGTNDILFYISEVGHLILANFFVENSNGSYILKKLPSVKFPQTTSGVPINVYSDKGYSNQEDCLFSTSTNGCSSLFDLSTPTKFGCVDLDAQLSSSAADRTNVCHSQTGVQWTTPNSSSTTTTTTTTLLINSDVEQAVAATTPRRQCENDSKSLHRNEVDNESPSTTRSKFLGQIVSELLEKSKTRINSSESDEIIIHGHNLSELERFVNHFRQFRLRLGLSQVQLSSQLAKHYNNKAIFSQTLLSRFEKLSITVRSAYRLLPYLKRWIAHAEQKQCSKIVTEKLPVFHCSIPVRAVGNARVKMLARLGQSHSSDNNDNNAENPTVLALVTKQVKNNNDDGDNHDVSSTPSVSENLSPDVSESACKLTDPQQKRRRRRRTYFSTEALSILTEFYAKNSRPKGADFGALATRIGCDRESVRVWFCNRRQFDQQCSKKG</sequence>
<dbReference type="InterPro" id="IPR000327">
    <property type="entry name" value="POU_dom"/>
</dbReference>
<evidence type="ECO:0000259" key="9">
    <source>
        <dbReference type="PROSITE" id="PS51179"/>
    </source>
</evidence>
<dbReference type="PANTHER" id="PTHR11636">
    <property type="entry name" value="POU DOMAIN"/>
    <property type="match status" value="1"/>
</dbReference>
<feature type="region of interest" description="Disordered" evidence="7">
    <location>
        <begin position="371"/>
        <end position="412"/>
    </location>
</feature>
<dbReference type="GO" id="GO:0000978">
    <property type="term" value="F:RNA polymerase II cis-regulatory region sequence-specific DNA binding"/>
    <property type="evidence" value="ECO:0007669"/>
    <property type="project" value="TreeGrafter"/>
</dbReference>
<dbReference type="InterPro" id="IPR010982">
    <property type="entry name" value="Lambda_DNA-bd_dom_sf"/>
</dbReference>
<accession>A0AA85J4X7</accession>
<feature type="domain" description="POU-specific" evidence="9">
    <location>
        <begin position="231"/>
        <end position="307"/>
    </location>
</feature>
<dbReference type="WBParaSite" id="TREG1_144720.1">
    <property type="protein sequence ID" value="TREG1_144720.1"/>
    <property type="gene ID" value="TREG1_144720"/>
</dbReference>
<organism evidence="10 11">
    <name type="scientific">Trichobilharzia regenti</name>
    <name type="common">Nasal bird schistosome</name>
    <dbReference type="NCBI Taxonomy" id="157069"/>
    <lineage>
        <taxon>Eukaryota</taxon>
        <taxon>Metazoa</taxon>
        <taxon>Spiralia</taxon>
        <taxon>Lophotrochozoa</taxon>
        <taxon>Platyhelminthes</taxon>
        <taxon>Trematoda</taxon>
        <taxon>Digenea</taxon>
        <taxon>Strigeidida</taxon>
        <taxon>Schistosomatoidea</taxon>
        <taxon>Schistosomatidae</taxon>
        <taxon>Trichobilharzia</taxon>
    </lineage>
</organism>
<dbReference type="CDD" id="cd00086">
    <property type="entry name" value="homeodomain"/>
    <property type="match status" value="1"/>
</dbReference>
<dbReference type="SMART" id="SM00352">
    <property type="entry name" value="POU"/>
    <property type="match status" value="1"/>
</dbReference>
<dbReference type="SMART" id="SM00389">
    <property type="entry name" value="HOX"/>
    <property type="match status" value="1"/>
</dbReference>
<name>A0AA85J4X7_TRIRE</name>
<evidence type="ECO:0000256" key="1">
    <source>
        <dbReference type="ARBA" id="ARBA00004123"/>
    </source>
</evidence>